<dbReference type="InterPro" id="IPR000551">
    <property type="entry name" value="MerR-type_HTH_dom"/>
</dbReference>
<keyword evidence="4" id="KW-1185">Reference proteome</keyword>
<dbReference type="SUPFAM" id="SSF46955">
    <property type="entry name" value="Putative DNA-binding domain"/>
    <property type="match status" value="1"/>
</dbReference>
<feature type="domain" description="HTH merR-type" evidence="2">
    <location>
        <begin position="12"/>
        <end position="82"/>
    </location>
</feature>
<organism evidence="3 4">
    <name type="scientific">Parabacteroides faecalis</name>
    <dbReference type="NCBI Taxonomy" id="2924040"/>
    <lineage>
        <taxon>Bacteria</taxon>
        <taxon>Pseudomonadati</taxon>
        <taxon>Bacteroidota</taxon>
        <taxon>Bacteroidia</taxon>
        <taxon>Bacteroidales</taxon>
        <taxon>Tannerellaceae</taxon>
        <taxon>Parabacteroides</taxon>
    </lineage>
</organism>
<dbReference type="PANTHER" id="PTHR30204:SF15">
    <property type="entry name" value="BLL5018 PROTEIN"/>
    <property type="match status" value="1"/>
</dbReference>
<evidence type="ECO:0000259" key="2">
    <source>
        <dbReference type="PROSITE" id="PS50937"/>
    </source>
</evidence>
<dbReference type="PROSITE" id="PS50937">
    <property type="entry name" value="HTH_MERR_2"/>
    <property type="match status" value="1"/>
</dbReference>
<protein>
    <submittedName>
        <fullName evidence="3">MerR family transcriptional regulator</fullName>
    </submittedName>
</protein>
<keyword evidence="1" id="KW-0238">DNA-binding</keyword>
<dbReference type="Gene3D" id="1.10.1660.10">
    <property type="match status" value="1"/>
</dbReference>
<dbReference type="EMBL" id="JAKZMM010000016">
    <property type="protein sequence ID" value="MCJ2380532.1"/>
    <property type="molecule type" value="Genomic_DNA"/>
</dbReference>
<evidence type="ECO:0000313" key="3">
    <source>
        <dbReference type="EMBL" id="MCJ2380532.1"/>
    </source>
</evidence>
<dbReference type="Pfam" id="PF13411">
    <property type="entry name" value="MerR_1"/>
    <property type="match status" value="1"/>
</dbReference>
<evidence type="ECO:0000313" key="4">
    <source>
        <dbReference type="Proteomes" id="UP001165444"/>
    </source>
</evidence>
<sequence>MTIKKDKPLKLYYSISEVAQMFDINESALRFWEKEFDMINPRKNEKGTRFYKEEDIESVRVVYYLLKEQGMTLAGAKKKLRDNKEKVIRQVEVVNKLKLIRAELLSIKEAFDRIDPEE</sequence>
<comment type="caution">
    <text evidence="3">The sequence shown here is derived from an EMBL/GenBank/DDBJ whole genome shotgun (WGS) entry which is preliminary data.</text>
</comment>
<proteinExistence type="predicted"/>
<dbReference type="InterPro" id="IPR047057">
    <property type="entry name" value="MerR_fam"/>
</dbReference>
<dbReference type="RefSeq" id="WP_243324570.1">
    <property type="nucleotide sequence ID" value="NZ_JAKZMM010000016.1"/>
</dbReference>
<dbReference type="SMART" id="SM00422">
    <property type="entry name" value="HTH_MERR"/>
    <property type="match status" value="1"/>
</dbReference>
<dbReference type="CDD" id="cd04765">
    <property type="entry name" value="HTH_MlrA-like_sg2"/>
    <property type="match status" value="1"/>
</dbReference>
<reference evidence="3 4" key="1">
    <citation type="submission" date="2022-03" db="EMBL/GenBank/DDBJ databases">
        <title>Parabacteroides sp. nov. isolated from swine feces.</title>
        <authorList>
            <person name="Bak J.E."/>
        </authorList>
    </citation>
    <scope>NUCLEOTIDE SEQUENCE [LARGE SCALE GENOMIC DNA]</scope>
    <source>
        <strain evidence="3 4">AGMB00274</strain>
    </source>
</reference>
<dbReference type="Proteomes" id="UP001165444">
    <property type="component" value="Unassembled WGS sequence"/>
</dbReference>
<dbReference type="PANTHER" id="PTHR30204">
    <property type="entry name" value="REDOX-CYCLING DRUG-SENSING TRANSCRIPTIONAL ACTIVATOR SOXR"/>
    <property type="match status" value="1"/>
</dbReference>
<evidence type="ECO:0000256" key="1">
    <source>
        <dbReference type="ARBA" id="ARBA00023125"/>
    </source>
</evidence>
<dbReference type="InterPro" id="IPR009061">
    <property type="entry name" value="DNA-bd_dom_put_sf"/>
</dbReference>
<accession>A0ABT0C0J7</accession>
<gene>
    <name evidence="3" type="ORF">MUN53_07915</name>
</gene>
<name>A0ABT0C0J7_9BACT</name>